<dbReference type="AlphaFoldDB" id="A0A1I1FID1"/>
<dbReference type="InterPro" id="IPR026444">
    <property type="entry name" value="Secre_tail"/>
</dbReference>
<organism evidence="3 4">
    <name type="scientific">Flexibacter flexilis DSM 6793</name>
    <dbReference type="NCBI Taxonomy" id="927664"/>
    <lineage>
        <taxon>Bacteria</taxon>
        <taxon>Pseudomonadati</taxon>
        <taxon>Bacteroidota</taxon>
        <taxon>Cytophagia</taxon>
        <taxon>Cytophagales</taxon>
        <taxon>Flexibacteraceae</taxon>
        <taxon>Flexibacter</taxon>
    </lineage>
</organism>
<dbReference type="Proteomes" id="UP000199514">
    <property type="component" value="Unassembled WGS sequence"/>
</dbReference>
<dbReference type="STRING" id="927664.SAMN05421780_102130"/>
<protein>
    <submittedName>
        <fullName evidence="3">Por secretion system C-terminal sorting domain-containing protein</fullName>
    </submittedName>
</protein>
<feature type="signal peptide" evidence="1">
    <location>
        <begin position="1"/>
        <end position="19"/>
    </location>
</feature>
<feature type="domain" description="Secretion system C-terminal sorting" evidence="2">
    <location>
        <begin position="393"/>
        <end position="463"/>
    </location>
</feature>
<dbReference type="Pfam" id="PF18962">
    <property type="entry name" value="Por_Secre_tail"/>
    <property type="match status" value="1"/>
</dbReference>
<keyword evidence="4" id="KW-1185">Reference proteome</keyword>
<evidence type="ECO:0000259" key="2">
    <source>
        <dbReference type="Pfam" id="PF18962"/>
    </source>
</evidence>
<gene>
    <name evidence="3" type="ORF">SAMN05421780_102130</name>
</gene>
<sequence length="467" mass="50043">MKKAFLLLITTITSQCVWAQGIVLNSGATINVTSGTNLRVVNSFLANKAGGSINNDGTIYLDSTYQQSGATYTGGAASWLWFEGTSNQSIIATSAPTIARLKVDNAAGVTLTQDLNISDVLMLTQGTLDLNSHNVDLGATGVLLEGRAANRTVVDNTSGLSQSNKGGYIRASSRSTNSTLTEVAGMGIHLADAGTVSIDRYHYQGTSVGSGGIKKVYEVSGTPTNAQMRIEFSANELGTMANTNALQLYHFNGSTWDKHTSTWNNALPSFVDGTGINSFSPWTVGEEPPLPIQLLRFEGNRKNPEIVTLNWKTASEINNNGFEVEMSADNQRFEKVTFVKGAGNSNKSIDYQTNVPQADAAYFRLKQIDADGKFSYSHSVFVGTERQTLAASIYPNPNKGNFTLLCNGLDQSTGSYEISNALGQMVASGVVRASSENLILNNLPAGMYFVKIAVGETITLQKMEITK</sequence>
<dbReference type="InterPro" id="IPR013783">
    <property type="entry name" value="Ig-like_fold"/>
</dbReference>
<dbReference type="NCBIfam" id="TIGR04183">
    <property type="entry name" value="Por_Secre_tail"/>
    <property type="match status" value="1"/>
</dbReference>
<dbReference type="RefSeq" id="WP_091508269.1">
    <property type="nucleotide sequence ID" value="NZ_FOLE01000002.1"/>
</dbReference>
<reference evidence="3 4" key="1">
    <citation type="submission" date="2016-10" db="EMBL/GenBank/DDBJ databases">
        <authorList>
            <person name="de Groot N.N."/>
        </authorList>
    </citation>
    <scope>NUCLEOTIDE SEQUENCE [LARGE SCALE GENOMIC DNA]</scope>
    <source>
        <strain evidence="3 4">DSM 6793</strain>
    </source>
</reference>
<dbReference type="Gene3D" id="2.60.40.10">
    <property type="entry name" value="Immunoglobulins"/>
    <property type="match status" value="1"/>
</dbReference>
<dbReference type="EMBL" id="FOLE01000002">
    <property type="protein sequence ID" value="SFB96883.1"/>
    <property type="molecule type" value="Genomic_DNA"/>
</dbReference>
<accession>A0A1I1FID1</accession>
<proteinExistence type="predicted"/>
<keyword evidence="1" id="KW-0732">Signal</keyword>
<evidence type="ECO:0000256" key="1">
    <source>
        <dbReference type="SAM" id="SignalP"/>
    </source>
</evidence>
<feature type="chain" id="PRO_5011698427" evidence="1">
    <location>
        <begin position="20"/>
        <end position="467"/>
    </location>
</feature>
<dbReference type="OrthoDB" id="900053at2"/>
<name>A0A1I1FID1_9BACT</name>
<evidence type="ECO:0000313" key="3">
    <source>
        <dbReference type="EMBL" id="SFB96883.1"/>
    </source>
</evidence>
<evidence type="ECO:0000313" key="4">
    <source>
        <dbReference type="Proteomes" id="UP000199514"/>
    </source>
</evidence>